<evidence type="ECO:0000256" key="1">
    <source>
        <dbReference type="SAM" id="Phobius"/>
    </source>
</evidence>
<dbReference type="AlphaFoldDB" id="W4EL45"/>
<feature type="transmembrane region" description="Helical" evidence="1">
    <location>
        <begin position="100"/>
        <end position="125"/>
    </location>
</feature>
<protein>
    <submittedName>
        <fullName evidence="2">Putative lantibiotic ABC transporter protein</fullName>
    </submittedName>
</protein>
<keyword evidence="3" id="KW-1185">Reference proteome</keyword>
<dbReference type="Pfam" id="PF12730">
    <property type="entry name" value="ABC2_membrane_4"/>
    <property type="match status" value="1"/>
</dbReference>
<feature type="transmembrane region" description="Helical" evidence="1">
    <location>
        <begin position="131"/>
        <end position="155"/>
    </location>
</feature>
<feature type="transmembrane region" description="Helical" evidence="1">
    <location>
        <begin position="51"/>
        <end position="73"/>
    </location>
</feature>
<dbReference type="eggNOG" id="COG4200">
    <property type="taxonomic scope" value="Bacteria"/>
</dbReference>
<sequence length="250" mass="27814">MSNFIQAELLKMKSSLSKKLLLAIPIFFLAFAIFSNIYAEQQPSTNVFLTIIYNLWPIFFLPVGLAMACGMNINQEKKIGDYKNVLSNNISLSKMFFSKVVVILIYQCISAVLIAAASILGSLLIYNELPIIPQVIMTTAFIMIVALPLIPFSLIVSKYIGVLMTTLINLIGAVGSVFIALKSYFWVLPGGSMLRVPAETMGIHPNGTPIENFNLVPDFHVLAIAMGVSVVYFLILMWLSNKIFKRKMYI</sequence>
<dbReference type="InterPro" id="IPR021205">
    <property type="entry name" value="Lanti_perm_SpaE/MutE/EpiE-like"/>
</dbReference>
<keyword evidence="1" id="KW-1133">Transmembrane helix</keyword>
<comment type="caution">
    <text evidence="2">The sequence shown here is derived from an EMBL/GenBank/DDBJ whole genome shotgun (WGS) entry which is preliminary data.</text>
</comment>
<dbReference type="EMBL" id="ASQA01000044">
    <property type="protein sequence ID" value="ETT80737.1"/>
    <property type="molecule type" value="Genomic_DNA"/>
</dbReference>
<dbReference type="RefSeq" id="WP_038191266.1">
    <property type="nucleotide sequence ID" value="NZ_ASQA01000044.1"/>
</dbReference>
<reference evidence="2 3" key="1">
    <citation type="journal article" date="2014" name="BMC Genomics">
        <title>Genomic comparison of sporeforming bacilli isolated from milk.</title>
        <authorList>
            <person name="Moreno Switt A.I."/>
            <person name="Andrus A.D."/>
            <person name="Ranieri M.L."/>
            <person name="Orsi R.H."/>
            <person name="Ivy R."/>
            <person name="den Bakker H.C."/>
            <person name="Martin N.H."/>
            <person name="Wiedmann M."/>
            <person name="Boor K.J."/>
        </authorList>
    </citation>
    <scope>NUCLEOTIDE SEQUENCE [LARGE SCALE GENOMIC DNA]</scope>
    <source>
        <strain evidence="2 3">FSL R5-213</strain>
    </source>
</reference>
<dbReference type="PATRIC" id="fig|1227360.4.peg.4338"/>
<dbReference type="Proteomes" id="UP000019062">
    <property type="component" value="Unassembled WGS sequence"/>
</dbReference>
<dbReference type="CDD" id="cd21807">
    <property type="entry name" value="ABC-2_lan_permease_MutE_EpiE-like"/>
    <property type="match status" value="1"/>
</dbReference>
<dbReference type="NCBIfam" id="TIGR03732">
    <property type="entry name" value="lanti_perm_MutE"/>
    <property type="match status" value="1"/>
</dbReference>
<proteinExistence type="predicted"/>
<keyword evidence="1" id="KW-0472">Membrane</keyword>
<evidence type="ECO:0000313" key="3">
    <source>
        <dbReference type="Proteomes" id="UP000019062"/>
    </source>
</evidence>
<gene>
    <name evidence="2" type="ORF">C176_21301</name>
</gene>
<name>W4EL45_9BACL</name>
<feature type="transmembrane region" description="Helical" evidence="1">
    <location>
        <begin position="167"/>
        <end position="187"/>
    </location>
</feature>
<feature type="transmembrane region" description="Helical" evidence="1">
    <location>
        <begin position="219"/>
        <end position="239"/>
    </location>
</feature>
<organism evidence="2 3">
    <name type="scientific">Viridibacillus arenosi FSL R5-213</name>
    <dbReference type="NCBI Taxonomy" id="1227360"/>
    <lineage>
        <taxon>Bacteria</taxon>
        <taxon>Bacillati</taxon>
        <taxon>Bacillota</taxon>
        <taxon>Bacilli</taxon>
        <taxon>Bacillales</taxon>
        <taxon>Caryophanaceae</taxon>
        <taxon>Viridibacillus</taxon>
    </lineage>
</organism>
<accession>W4EL45</accession>
<evidence type="ECO:0000313" key="2">
    <source>
        <dbReference type="EMBL" id="ETT80737.1"/>
    </source>
</evidence>
<keyword evidence="1" id="KW-0812">Transmembrane</keyword>
<feature type="transmembrane region" description="Helical" evidence="1">
    <location>
        <begin position="20"/>
        <end position="39"/>
    </location>
</feature>